<organism evidence="4 5">
    <name type="scientific">Cytospora mali</name>
    <name type="common">Apple Valsa canker fungus</name>
    <name type="synonym">Valsa mali</name>
    <dbReference type="NCBI Taxonomy" id="578113"/>
    <lineage>
        <taxon>Eukaryota</taxon>
        <taxon>Fungi</taxon>
        <taxon>Dikarya</taxon>
        <taxon>Ascomycota</taxon>
        <taxon>Pezizomycotina</taxon>
        <taxon>Sordariomycetes</taxon>
        <taxon>Sordariomycetidae</taxon>
        <taxon>Diaporthales</taxon>
        <taxon>Cytosporaceae</taxon>
        <taxon>Cytospora</taxon>
    </lineage>
</organism>
<evidence type="ECO:0000256" key="2">
    <source>
        <dbReference type="SAM" id="MobiDB-lite"/>
    </source>
</evidence>
<proteinExistence type="predicted"/>
<reference evidence="5" key="1">
    <citation type="submission" date="2014-12" db="EMBL/GenBank/DDBJ databases">
        <title>Genome Sequence of Valsa Canker Pathogens Uncovers a Specific Adaption of Colonization on Woody Bark.</title>
        <authorList>
            <person name="Yin Z."/>
            <person name="Liu H."/>
            <person name="Gao X."/>
            <person name="Li Z."/>
            <person name="Song N."/>
            <person name="Ke X."/>
            <person name="Dai Q."/>
            <person name="Wu Y."/>
            <person name="Sun Y."/>
            <person name="Xu J.-R."/>
            <person name="Kang Z.K."/>
            <person name="Wang L."/>
            <person name="Huang L."/>
        </authorList>
    </citation>
    <scope>NUCLEOTIDE SEQUENCE [LARGE SCALE GENOMIC DNA]</scope>
    <source>
        <strain evidence="5">SXYL134</strain>
    </source>
</reference>
<keyword evidence="1" id="KW-0479">Metal-binding</keyword>
<gene>
    <name evidence="4" type="ORF">VP1G_09432</name>
</gene>
<feature type="region of interest" description="Disordered" evidence="2">
    <location>
        <begin position="81"/>
        <end position="110"/>
    </location>
</feature>
<feature type="domain" description="C3H1-type" evidence="3">
    <location>
        <begin position="241"/>
        <end position="269"/>
    </location>
</feature>
<evidence type="ECO:0000256" key="1">
    <source>
        <dbReference type="PROSITE-ProRule" id="PRU00723"/>
    </source>
</evidence>
<evidence type="ECO:0000313" key="5">
    <source>
        <dbReference type="Proteomes" id="UP000078576"/>
    </source>
</evidence>
<feature type="compositionally biased region" description="Low complexity" evidence="2">
    <location>
        <begin position="87"/>
        <end position="104"/>
    </location>
</feature>
<evidence type="ECO:0000313" key="4">
    <source>
        <dbReference type="EMBL" id="KUI62313.1"/>
    </source>
</evidence>
<sequence length="477" mass="52268">MHPGPAHFIVRPGTKGGKPGPIVPLIAVDQLPNWMQLVDIPRELEIEQTTGLTNLGIIDKDDDSIYEVRLHHDKIRAILNETEKMTSSSSSGKGSKAKNSSNNSTYPSQGEASAKFKCSKKDSPVAVDLLSLPGQIMAARKQTSQNEDESEPDITTTPSCASIHKEPPANGQQHKLPHPAEPMLNASRHNVVDPVTTTAVRGSKPIRPHMTQPMDDKSHPTAVQRSSITKEKHQAIDSHGKPDTVFCRHWCHHGRCKWGWDCKYQHRMPTTFEGLREIGLKDFPTWYLLAMGSSSGGGFSSMAANAGFGLNNPFGGLAMGNPPGGTTMIPPPQYLNTIPTTHPPSPMDIHLMQDRMSALLGGSDAMSNRQKLRQVKEMEMRDIFMHGSHTHGIAHPQTHPYIHHTYANLHTNASVSAAVVEFSGNYDADEIRPEDSVSGAGRDSVEARVEVERHSLMIDSENGDEDGLISEERLVDI</sequence>
<keyword evidence="5" id="KW-1185">Reference proteome</keyword>
<dbReference type="PROSITE" id="PS50103">
    <property type="entry name" value="ZF_C3H1"/>
    <property type="match status" value="1"/>
</dbReference>
<name>A0A194VEK1_CYTMA</name>
<dbReference type="OrthoDB" id="411372at2759"/>
<accession>A0A194VEK1</accession>
<dbReference type="Proteomes" id="UP000078576">
    <property type="component" value="Unassembled WGS sequence"/>
</dbReference>
<dbReference type="GO" id="GO:0008270">
    <property type="term" value="F:zinc ion binding"/>
    <property type="evidence" value="ECO:0007669"/>
    <property type="project" value="UniProtKB-KW"/>
</dbReference>
<dbReference type="EMBL" id="KN714807">
    <property type="protein sequence ID" value="KUI62313.1"/>
    <property type="molecule type" value="Genomic_DNA"/>
</dbReference>
<feature type="region of interest" description="Disordered" evidence="2">
    <location>
        <begin position="198"/>
        <end position="220"/>
    </location>
</feature>
<feature type="region of interest" description="Disordered" evidence="2">
    <location>
        <begin position="138"/>
        <end position="158"/>
    </location>
</feature>
<feature type="zinc finger region" description="C3H1-type" evidence="1">
    <location>
        <begin position="241"/>
        <end position="269"/>
    </location>
</feature>
<keyword evidence="1" id="KW-0862">Zinc</keyword>
<dbReference type="InterPro" id="IPR000571">
    <property type="entry name" value="Znf_CCCH"/>
</dbReference>
<protein>
    <submittedName>
        <fullName evidence="4">Zinc finger CCCH domain-containing protein 26</fullName>
    </submittedName>
</protein>
<dbReference type="STRING" id="694573.A0A194VEK1"/>
<dbReference type="AlphaFoldDB" id="A0A194VEK1"/>
<evidence type="ECO:0000259" key="3">
    <source>
        <dbReference type="PROSITE" id="PS50103"/>
    </source>
</evidence>
<keyword evidence="1" id="KW-0863">Zinc-finger</keyword>